<protein>
    <submittedName>
        <fullName evidence="1">Uncharacterized protein</fullName>
    </submittedName>
</protein>
<comment type="caution">
    <text evidence="1">The sequence shown here is derived from an EMBL/GenBank/DDBJ whole genome shotgun (WGS) entry which is preliminary data.</text>
</comment>
<sequence>MGQGTLMARFTLSPRFETTALLRCTALQILYKYGDKSTKEFPTGIHISLLPYYLLELLPCNMFTKLFSLTLALLAATSQVAAIPAESLQKRGPGCDGFPGGLSDLSSFRLSASGGTNKGEDLVLFDSGNKVGDADIFVLASRFTVPPTNVPTFSLNTGALLPDNSDLVDLAVAAGDLPGFAANHGEGNHIYCAVPNGGSNFVLGVNSDKSNFFICNTKTGPFHRFIVYKPDSNSLVYDSHTCQNIQINVIKV</sequence>
<dbReference type="Proteomes" id="UP001385951">
    <property type="component" value="Unassembled WGS sequence"/>
</dbReference>
<organism evidence="1 2">
    <name type="scientific">Cerrena zonata</name>
    <dbReference type="NCBI Taxonomy" id="2478898"/>
    <lineage>
        <taxon>Eukaryota</taxon>
        <taxon>Fungi</taxon>
        <taxon>Dikarya</taxon>
        <taxon>Basidiomycota</taxon>
        <taxon>Agaricomycotina</taxon>
        <taxon>Agaricomycetes</taxon>
        <taxon>Polyporales</taxon>
        <taxon>Cerrenaceae</taxon>
        <taxon>Cerrena</taxon>
    </lineage>
</organism>
<dbReference type="AlphaFoldDB" id="A0AAW0GWU3"/>
<reference evidence="1 2" key="1">
    <citation type="submission" date="2022-09" db="EMBL/GenBank/DDBJ databases">
        <authorList>
            <person name="Palmer J.M."/>
        </authorList>
    </citation>
    <scope>NUCLEOTIDE SEQUENCE [LARGE SCALE GENOMIC DNA]</scope>
    <source>
        <strain evidence="1 2">DSM 7382</strain>
    </source>
</reference>
<gene>
    <name evidence="1" type="ORF">QCA50_003650</name>
</gene>
<evidence type="ECO:0000313" key="2">
    <source>
        <dbReference type="Proteomes" id="UP001385951"/>
    </source>
</evidence>
<keyword evidence="2" id="KW-1185">Reference proteome</keyword>
<dbReference type="EMBL" id="JASBNA010000003">
    <property type="protein sequence ID" value="KAK7694074.1"/>
    <property type="molecule type" value="Genomic_DNA"/>
</dbReference>
<name>A0AAW0GWU3_9APHY</name>
<evidence type="ECO:0000313" key="1">
    <source>
        <dbReference type="EMBL" id="KAK7694074.1"/>
    </source>
</evidence>
<accession>A0AAW0GWU3</accession>
<proteinExistence type="predicted"/>